<evidence type="ECO:0000313" key="1">
    <source>
        <dbReference type="EMBL" id="NUU79762.1"/>
    </source>
</evidence>
<sequence length="122" mass="13816">MENVSERHQLQSIQSLQSTIRKSENALTQMTQKGANTTLIEKRLRALNIGLSMLENVWHQKPHSYTQEDLTEARNVLTGLMPSIENAFAKSKEGGPQKNLLKRRIQALELAVHAIDDLLQDN</sequence>
<accession>A0A7Y6EWX1</accession>
<organism evidence="1 2">
    <name type="scientific">Paenibacillus xylanilyticus</name>
    <dbReference type="NCBI Taxonomy" id="248903"/>
    <lineage>
        <taxon>Bacteria</taxon>
        <taxon>Bacillati</taxon>
        <taxon>Bacillota</taxon>
        <taxon>Bacilli</taxon>
        <taxon>Bacillales</taxon>
        <taxon>Paenibacillaceae</taxon>
        <taxon>Paenibacillus</taxon>
    </lineage>
</organism>
<reference evidence="1 2" key="1">
    <citation type="submission" date="2020-05" db="EMBL/GenBank/DDBJ databases">
        <title>Genome Sequencing of Type Strains.</title>
        <authorList>
            <person name="Lemaire J.F."/>
            <person name="Inderbitzin P."/>
            <person name="Gregorio O.A."/>
            <person name="Collins S.B."/>
            <person name="Wespe N."/>
            <person name="Knight-Connoni V."/>
        </authorList>
    </citation>
    <scope>NUCLEOTIDE SEQUENCE [LARGE SCALE GENOMIC DNA]</scope>
    <source>
        <strain evidence="1 2">LMG 21957</strain>
    </source>
</reference>
<dbReference type="EMBL" id="JABMCB010000206">
    <property type="protein sequence ID" value="NUU79762.1"/>
    <property type="molecule type" value="Genomic_DNA"/>
</dbReference>
<protein>
    <submittedName>
        <fullName evidence="1">Uncharacterized protein</fullName>
    </submittedName>
</protein>
<dbReference type="RefSeq" id="WP_175399328.1">
    <property type="nucleotide sequence ID" value="NZ_JABMCB010000206.1"/>
</dbReference>
<dbReference type="AlphaFoldDB" id="A0A7Y6EWX1"/>
<comment type="caution">
    <text evidence="1">The sequence shown here is derived from an EMBL/GenBank/DDBJ whole genome shotgun (WGS) entry which is preliminary data.</text>
</comment>
<name>A0A7Y6EWX1_9BACL</name>
<keyword evidence="2" id="KW-1185">Reference proteome</keyword>
<evidence type="ECO:0000313" key="2">
    <source>
        <dbReference type="Proteomes" id="UP000526125"/>
    </source>
</evidence>
<gene>
    <name evidence="1" type="ORF">HP552_31725</name>
</gene>
<dbReference type="Proteomes" id="UP000526125">
    <property type="component" value="Unassembled WGS sequence"/>
</dbReference>
<proteinExistence type="predicted"/>